<protein>
    <submittedName>
        <fullName evidence="1">Uncharacterized protein</fullName>
    </submittedName>
</protein>
<name>A0ABR0PMZ7_GOSAR</name>
<gene>
    <name evidence="1" type="ORF">PVK06_020673</name>
</gene>
<sequence length="203" mass="22562">MLLKGGSSESMTFFSGSDILDREDFEFTEGDVVRSNVNGIPTINFSERIRHLLAFPSVVLAWIRFPRLSGFLYKRRVLKDIGSSVGKVAQLDLKIDNKTRDANYLDSKRHSVVLFKENYYSNLIFKGHGSEGKSGRGIVGVSLNRTIWEKGGHFKNTITSRIPLLEAMSSMANLINSQVELGADVDIRNTEGQIGGVDTPLVH</sequence>
<dbReference type="Proteomes" id="UP001358586">
    <property type="component" value="Chromosome 6"/>
</dbReference>
<organism evidence="1 2">
    <name type="scientific">Gossypium arboreum</name>
    <name type="common">Tree cotton</name>
    <name type="synonym">Gossypium nanking</name>
    <dbReference type="NCBI Taxonomy" id="29729"/>
    <lineage>
        <taxon>Eukaryota</taxon>
        <taxon>Viridiplantae</taxon>
        <taxon>Streptophyta</taxon>
        <taxon>Embryophyta</taxon>
        <taxon>Tracheophyta</taxon>
        <taxon>Spermatophyta</taxon>
        <taxon>Magnoliopsida</taxon>
        <taxon>eudicotyledons</taxon>
        <taxon>Gunneridae</taxon>
        <taxon>Pentapetalae</taxon>
        <taxon>rosids</taxon>
        <taxon>malvids</taxon>
        <taxon>Malvales</taxon>
        <taxon>Malvaceae</taxon>
        <taxon>Malvoideae</taxon>
        <taxon>Gossypium</taxon>
    </lineage>
</organism>
<keyword evidence="2" id="KW-1185">Reference proteome</keyword>
<accession>A0ABR0PMZ7</accession>
<comment type="caution">
    <text evidence="1">The sequence shown here is derived from an EMBL/GenBank/DDBJ whole genome shotgun (WGS) entry which is preliminary data.</text>
</comment>
<reference evidence="1 2" key="1">
    <citation type="submission" date="2023-03" db="EMBL/GenBank/DDBJ databases">
        <title>WGS of Gossypium arboreum.</title>
        <authorList>
            <person name="Yu D."/>
        </authorList>
    </citation>
    <scope>NUCLEOTIDE SEQUENCE [LARGE SCALE GENOMIC DNA]</scope>
    <source>
        <tissue evidence="1">Leaf</tissue>
    </source>
</reference>
<proteinExistence type="predicted"/>
<dbReference type="EMBL" id="JARKNE010000006">
    <property type="protein sequence ID" value="KAK5825807.1"/>
    <property type="molecule type" value="Genomic_DNA"/>
</dbReference>
<evidence type="ECO:0000313" key="2">
    <source>
        <dbReference type="Proteomes" id="UP001358586"/>
    </source>
</evidence>
<evidence type="ECO:0000313" key="1">
    <source>
        <dbReference type="EMBL" id="KAK5825807.1"/>
    </source>
</evidence>